<feature type="region of interest" description="Disordered" evidence="1">
    <location>
        <begin position="1"/>
        <end position="36"/>
    </location>
</feature>
<protein>
    <submittedName>
        <fullName evidence="2">Uncharacterized protein</fullName>
    </submittedName>
</protein>
<comment type="caution">
    <text evidence="2">The sequence shown here is derived from an EMBL/GenBank/DDBJ whole genome shotgun (WGS) entry which is preliminary data.</text>
</comment>
<gene>
    <name evidence="2" type="ORF">GCM10010357_70680</name>
</gene>
<sequence>MQQIPRAFRGRNSSGALPQEPSGSVVPPEERPPSCLSLSGRQPGGTAAYLLSSQPKDIPLTAPALNSALTDVTPYITAWEYERPNAVPIVGKRLGIAYLRENPYDRDSFGVLWSSCGLARGQGRPDYGRVHPQRQRQCMGGLLCQRCAGPADENEQGVLWLLDAEPGSPSPAEGEVTAHPPVCRGCAAEAIRRCPPLRRGHALIRVKEPEVSGVHGMLYRPTRLSTYAVATGRKEFIPYTDPMVRWVLAGQLYARLFDITPATHDELIREAA</sequence>
<dbReference type="EMBL" id="BAAABX010000093">
    <property type="protein sequence ID" value="GAA0439138.1"/>
    <property type="molecule type" value="Genomic_DNA"/>
</dbReference>
<keyword evidence="3" id="KW-1185">Reference proteome</keyword>
<evidence type="ECO:0000313" key="3">
    <source>
        <dbReference type="Proteomes" id="UP001500879"/>
    </source>
</evidence>
<reference evidence="2 3" key="1">
    <citation type="journal article" date="2019" name="Int. J. Syst. Evol. Microbiol.">
        <title>The Global Catalogue of Microorganisms (GCM) 10K type strain sequencing project: providing services to taxonomists for standard genome sequencing and annotation.</title>
        <authorList>
            <consortium name="The Broad Institute Genomics Platform"/>
            <consortium name="The Broad Institute Genome Sequencing Center for Infectious Disease"/>
            <person name="Wu L."/>
            <person name="Ma J."/>
        </authorList>
    </citation>
    <scope>NUCLEOTIDE SEQUENCE [LARGE SCALE GENOMIC DNA]</scope>
    <source>
        <strain evidence="2 3">JCM 4788</strain>
    </source>
</reference>
<name>A0ABN0Z8R4_9ACTN</name>
<evidence type="ECO:0000313" key="2">
    <source>
        <dbReference type="EMBL" id="GAA0439138.1"/>
    </source>
</evidence>
<dbReference type="Proteomes" id="UP001500879">
    <property type="component" value="Unassembled WGS sequence"/>
</dbReference>
<proteinExistence type="predicted"/>
<accession>A0ABN0Z8R4</accession>
<organism evidence="2 3">
    <name type="scientific">Streptomyces luteireticuli</name>
    <dbReference type="NCBI Taxonomy" id="173858"/>
    <lineage>
        <taxon>Bacteria</taxon>
        <taxon>Bacillati</taxon>
        <taxon>Actinomycetota</taxon>
        <taxon>Actinomycetes</taxon>
        <taxon>Kitasatosporales</taxon>
        <taxon>Streptomycetaceae</taxon>
        <taxon>Streptomyces</taxon>
    </lineage>
</organism>
<evidence type="ECO:0000256" key="1">
    <source>
        <dbReference type="SAM" id="MobiDB-lite"/>
    </source>
</evidence>